<feature type="compositionally biased region" description="Basic residues" evidence="1">
    <location>
        <begin position="154"/>
        <end position="165"/>
    </location>
</feature>
<name>A0AAU9KZP4_9STRA</name>
<feature type="region of interest" description="Disordered" evidence="1">
    <location>
        <begin position="128"/>
        <end position="165"/>
    </location>
</feature>
<dbReference type="PANTHER" id="PTHR31365:SF4">
    <property type="entry name" value="OS05G0179800 PROTEIN"/>
    <property type="match status" value="1"/>
</dbReference>
<evidence type="ECO:0000313" key="5">
    <source>
        <dbReference type="Proteomes" id="UP001160483"/>
    </source>
</evidence>
<sequence length="230" mass="25358">MSSQGNVFSALQPEKRKKKTNEVPKNTMFASFVNKSSTSAWGDDSDDEIYVAATSVTESSVVAEEGEEDEDDDDEEDEEDESEDEEPMASVAPKKTVIPHRTLSKKEKKELEMKEFEAALADLGIQAQDTQTSSKKENEIVKVETPLTTGASDKKKKKKKGKKPCKILDPETEMAEIVDIKAVPRARIRPRKTKVALTSSPSRGETGGVRYGSLQSLLLASVTQFQDSIK</sequence>
<feature type="region of interest" description="Disordered" evidence="1">
    <location>
        <begin position="190"/>
        <end position="209"/>
    </location>
</feature>
<evidence type="ECO:0000313" key="3">
    <source>
        <dbReference type="EMBL" id="CAH0515623.1"/>
    </source>
</evidence>
<dbReference type="Proteomes" id="UP001160483">
    <property type="component" value="Unassembled WGS sequence"/>
</dbReference>
<comment type="caution">
    <text evidence="2">The sequence shown here is derived from an EMBL/GenBank/DDBJ whole genome shotgun (WGS) entry which is preliminary data.</text>
</comment>
<feature type="compositionally biased region" description="Low complexity" evidence="1">
    <location>
        <begin position="51"/>
        <end position="63"/>
    </location>
</feature>
<dbReference type="PANTHER" id="PTHR31365">
    <property type="entry name" value="EXPRESSED PROTEIN"/>
    <property type="match status" value="1"/>
</dbReference>
<keyword evidence="4" id="KW-1185">Reference proteome</keyword>
<accession>A0AAU9KZP4</accession>
<feature type="compositionally biased region" description="Acidic residues" evidence="1">
    <location>
        <begin position="64"/>
        <end position="87"/>
    </location>
</feature>
<proteinExistence type="predicted"/>
<feature type="region of interest" description="Disordered" evidence="1">
    <location>
        <begin position="1"/>
        <end position="108"/>
    </location>
</feature>
<evidence type="ECO:0000256" key="1">
    <source>
        <dbReference type="SAM" id="MobiDB-lite"/>
    </source>
</evidence>
<evidence type="ECO:0000313" key="2">
    <source>
        <dbReference type="EMBL" id="CAH0474313.1"/>
    </source>
</evidence>
<protein>
    <submittedName>
        <fullName evidence="2">Uncharacterized protein</fullName>
    </submittedName>
</protein>
<dbReference type="EMBL" id="CAKKTJ010000104">
    <property type="protein sequence ID" value="CAH0474313.1"/>
    <property type="molecule type" value="Genomic_DNA"/>
</dbReference>
<dbReference type="Proteomes" id="UP001158986">
    <property type="component" value="Unassembled WGS sequence"/>
</dbReference>
<organism evidence="2 5">
    <name type="scientific">Peronospora belbahrii</name>
    <dbReference type="NCBI Taxonomy" id="622444"/>
    <lineage>
        <taxon>Eukaryota</taxon>
        <taxon>Sar</taxon>
        <taxon>Stramenopiles</taxon>
        <taxon>Oomycota</taxon>
        <taxon>Peronosporomycetes</taxon>
        <taxon>Peronosporales</taxon>
        <taxon>Peronosporaceae</taxon>
        <taxon>Peronospora</taxon>
    </lineage>
</organism>
<dbReference type="EMBL" id="CAKLCB010000125">
    <property type="protein sequence ID" value="CAH0515623.1"/>
    <property type="molecule type" value="Genomic_DNA"/>
</dbReference>
<reference evidence="2 4" key="1">
    <citation type="submission" date="2021-11" db="EMBL/GenBank/DDBJ databases">
        <authorList>
            <person name="Islam A."/>
            <person name="Islam S."/>
            <person name="Flora M.S."/>
            <person name="Rahman M."/>
            <person name="Ziaur R.M."/>
            <person name="Epstein J.H."/>
            <person name="Hassan M."/>
            <person name="Klassen M."/>
            <person name="Woodard K."/>
            <person name="Webb A."/>
            <person name="Webby R.J."/>
            <person name="El Zowalaty M.E."/>
        </authorList>
    </citation>
    <scope>NUCLEOTIDE SEQUENCE</scope>
    <source>
        <strain evidence="3">Pbs1</strain>
        <strain evidence="2">Pbs3</strain>
    </source>
</reference>
<dbReference type="AlphaFoldDB" id="A0AAU9KZP4"/>
<gene>
    <name evidence="3" type="ORF">PBS001_LOCUS2325</name>
    <name evidence="2" type="ORF">PBS003_LOCUS1171</name>
</gene>
<evidence type="ECO:0000313" key="4">
    <source>
        <dbReference type="Proteomes" id="UP001158986"/>
    </source>
</evidence>